<evidence type="ECO:0000256" key="1">
    <source>
        <dbReference type="SAM" id="MobiDB-lite"/>
    </source>
</evidence>
<dbReference type="InParanoid" id="A0A7J6IWF6"/>
<sequence length="103" mass="10632">MRGNKTGSVPGTKSTTDGRRRHGSAHGGQSHWKGKATNATASERSQKEGVDSASTNVLGSDRTSTSAVNPLPCVSPILEESSFETQGADPKPDKSGTFPAHGP</sequence>
<dbReference type="AlphaFoldDB" id="A0A7J6IWF6"/>
<feature type="compositionally biased region" description="Polar residues" evidence="1">
    <location>
        <begin position="52"/>
        <end position="68"/>
    </location>
</feature>
<evidence type="ECO:0000313" key="2">
    <source>
        <dbReference type="EMBL" id="KAF4480920.1"/>
    </source>
</evidence>
<dbReference type="EMBL" id="ANPB02000006">
    <property type="protein sequence ID" value="KAF4480920.1"/>
    <property type="molecule type" value="Genomic_DNA"/>
</dbReference>
<dbReference type="GeneID" id="90980123"/>
<evidence type="ECO:0000313" key="3">
    <source>
        <dbReference type="Proteomes" id="UP000011096"/>
    </source>
</evidence>
<proteinExistence type="predicted"/>
<dbReference type="RefSeq" id="XP_066008210.1">
    <property type="nucleotide sequence ID" value="XM_066152437.1"/>
</dbReference>
<dbReference type="Proteomes" id="UP000011096">
    <property type="component" value="Unassembled WGS sequence"/>
</dbReference>
<gene>
    <name evidence="2" type="ORF">CGGC5_v010922</name>
</gene>
<feature type="compositionally biased region" description="Polar residues" evidence="1">
    <location>
        <begin position="1"/>
        <end position="15"/>
    </location>
</feature>
<feature type="region of interest" description="Disordered" evidence="1">
    <location>
        <begin position="1"/>
        <end position="103"/>
    </location>
</feature>
<name>A0A7J6IWF6_COLFN</name>
<protein>
    <submittedName>
        <fullName evidence="2">Uncharacterized protein</fullName>
    </submittedName>
</protein>
<keyword evidence="3" id="KW-1185">Reference proteome</keyword>
<accession>A0A7J6IWF6</accession>
<comment type="caution">
    <text evidence="2">The sequence shown here is derived from an EMBL/GenBank/DDBJ whole genome shotgun (WGS) entry which is preliminary data.</text>
</comment>
<reference evidence="2 3" key="2">
    <citation type="submission" date="2020-04" db="EMBL/GenBank/DDBJ databases">
        <title>Genome sequencing and assembly of multiple isolates from the Colletotrichum gloeosporioides species complex.</title>
        <authorList>
            <person name="Gan P."/>
            <person name="Shirasu K."/>
        </authorList>
    </citation>
    <scope>NUCLEOTIDE SEQUENCE [LARGE SCALE GENOMIC DNA]</scope>
    <source>
        <strain evidence="2 3">Nara gc5</strain>
    </source>
</reference>
<reference evidence="2 3" key="1">
    <citation type="submission" date="2012-08" db="EMBL/GenBank/DDBJ databases">
        <authorList>
            <person name="Gan P.H.P."/>
            <person name="Ikeda K."/>
            <person name="Irieda H."/>
            <person name="Narusaka M."/>
            <person name="O'Connell R.J."/>
            <person name="Narusaka Y."/>
            <person name="Takano Y."/>
            <person name="Kubo Y."/>
            <person name="Shirasu K."/>
        </authorList>
    </citation>
    <scope>NUCLEOTIDE SEQUENCE [LARGE SCALE GENOMIC DNA]</scope>
    <source>
        <strain evidence="2 3">Nara gc5</strain>
    </source>
</reference>
<organism evidence="2 3">
    <name type="scientific">Colletotrichum fructicola (strain Nara gc5)</name>
    <name type="common">Anthracnose fungus</name>
    <name type="synonym">Colletotrichum gloeosporioides (strain Nara gc5)</name>
    <dbReference type="NCBI Taxonomy" id="1213859"/>
    <lineage>
        <taxon>Eukaryota</taxon>
        <taxon>Fungi</taxon>
        <taxon>Dikarya</taxon>
        <taxon>Ascomycota</taxon>
        <taxon>Pezizomycotina</taxon>
        <taxon>Sordariomycetes</taxon>
        <taxon>Hypocreomycetidae</taxon>
        <taxon>Glomerellales</taxon>
        <taxon>Glomerellaceae</taxon>
        <taxon>Colletotrichum</taxon>
        <taxon>Colletotrichum gloeosporioides species complex</taxon>
    </lineage>
</organism>